<evidence type="ECO:0000256" key="6">
    <source>
        <dbReference type="ARBA" id="ARBA00022670"/>
    </source>
</evidence>
<reference evidence="18 19" key="1">
    <citation type="journal article" date="2018" name="Nat. Ecol. Evol.">
        <title>Genomic signatures of mitonuclear coevolution across populations of Tigriopus californicus.</title>
        <authorList>
            <person name="Barreto F.S."/>
            <person name="Watson E.T."/>
            <person name="Lima T.G."/>
            <person name="Willett C.S."/>
            <person name="Edmands S."/>
            <person name="Li W."/>
            <person name="Burton R.S."/>
        </authorList>
    </citation>
    <scope>NUCLEOTIDE SEQUENCE [LARGE SCALE GENOMIC DNA]</scope>
    <source>
        <strain evidence="18 19">San Diego</strain>
    </source>
</reference>
<comment type="similarity">
    <text evidence="3 15">Belongs to the peptidase M14 family.</text>
</comment>
<evidence type="ECO:0000256" key="2">
    <source>
        <dbReference type="ARBA" id="ARBA00004613"/>
    </source>
</evidence>
<dbReference type="InterPro" id="IPR036990">
    <property type="entry name" value="M14A-like_propep"/>
</dbReference>
<evidence type="ECO:0000256" key="16">
    <source>
        <dbReference type="SAM" id="SignalP"/>
    </source>
</evidence>
<keyword evidence="8 16" id="KW-0732">Signal</keyword>
<keyword evidence="9" id="KW-0378">Hydrolase</keyword>
<comment type="cofactor">
    <cofactor evidence="1">
        <name>Zn(2+)</name>
        <dbReference type="ChEBI" id="CHEBI:29105"/>
    </cofactor>
</comment>
<keyword evidence="6" id="KW-0645">Protease</keyword>
<dbReference type="FunFam" id="3.40.630.10:FF:000040">
    <property type="entry name" value="zinc carboxypeptidase"/>
    <property type="match status" value="1"/>
</dbReference>
<keyword evidence="12" id="KW-1015">Disulfide bond</keyword>
<dbReference type="GO" id="GO:0008270">
    <property type="term" value="F:zinc ion binding"/>
    <property type="evidence" value="ECO:0007669"/>
    <property type="project" value="InterPro"/>
</dbReference>
<evidence type="ECO:0000256" key="4">
    <source>
        <dbReference type="ARBA" id="ARBA00022525"/>
    </source>
</evidence>
<evidence type="ECO:0000256" key="5">
    <source>
        <dbReference type="ARBA" id="ARBA00022645"/>
    </source>
</evidence>
<keyword evidence="5" id="KW-0121">Carboxypeptidase</keyword>
<dbReference type="OMA" id="WEEPISM"/>
<dbReference type="InterPro" id="IPR000834">
    <property type="entry name" value="Peptidase_M14"/>
</dbReference>
<dbReference type="FunFam" id="3.30.70.340:FF:000002">
    <property type="entry name" value="Carboxypeptidase A"/>
    <property type="match status" value="1"/>
</dbReference>
<dbReference type="PANTHER" id="PTHR11705:SF91">
    <property type="entry name" value="FI01817P-RELATED"/>
    <property type="match status" value="1"/>
</dbReference>
<evidence type="ECO:0000256" key="1">
    <source>
        <dbReference type="ARBA" id="ARBA00001947"/>
    </source>
</evidence>
<keyword evidence="19" id="KW-1185">Reference proteome</keyword>
<feature type="domain" description="Peptidase M14" evidence="17">
    <location>
        <begin position="124"/>
        <end position="409"/>
    </location>
</feature>
<accession>A0A553PDE8</accession>
<evidence type="ECO:0000313" key="19">
    <source>
        <dbReference type="Proteomes" id="UP000318571"/>
    </source>
</evidence>
<dbReference type="AlphaFoldDB" id="A0A553PDE8"/>
<dbReference type="PANTHER" id="PTHR11705">
    <property type="entry name" value="PROTEASE FAMILY M14 CARBOXYPEPTIDASE A,B"/>
    <property type="match status" value="1"/>
</dbReference>
<feature type="active site" description="Proton donor/acceptor" evidence="15">
    <location>
        <position position="781"/>
    </location>
</feature>
<dbReference type="Gene3D" id="3.30.70.340">
    <property type="entry name" value="Metallocarboxypeptidase-like"/>
    <property type="match status" value="2"/>
</dbReference>
<gene>
    <name evidence="18" type="ORF">TCAL_08541</name>
</gene>
<evidence type="ECO:0000256" key="13">
    <source>
        <dbReference type="ARBA" id="ARBA00057299"/>
    </source>
</evidence>
<feature type="chain" id="PRO_5021874215" description="Zinc carboxypeptidase A 1" evidence="16">
    <location>
        <begin position="17"/>
        <end position="823"/>
    </location>
</feature>
<dbReference type="PROSITE" id="PS00132">
    <property type="entry name" value="CARBOXYPEPT_ZN_1"/>
    <property type="match status" value="2"/>
</dbReference>
<dbReference type="EMBL" id="VCGU01000005">
    <property type="protein sequence ID" value="TRY75713.1"/>
    <property type="molecule type" value="Genomic_DNA"/>
</dbReference>
<evidence type="ECO:0000256" key="15">
    <source>
        <dbReference type="PROSITE-ProRule" id="PRU01379"/>
    </source>
</evidence>
<dbReference type="Proteomes" id="UP000318571">
    <property type="component" value="Chromosome 2"/>
</dbReference>
<organism evidence="18 19">
    <name type="scientific">Tigriopus californicus</name>
    <name type="common">Marine copepod</name>
    <dbReference type="NCBI Taxonomy" id="6832"/>
    <lineage>
        <taxon>Eukaryota</taxon>
        <taxon>Metazoa</taxon>
        <taxon>Ecdysozoa</taxon>
        <taxon>Arthropoda</taxon>
        <taxon>Crustacea</taxon>
        <taxon>Multicrustacea</taxon>
        <taxon>Hexanauplia</taxon>
        <taxon>Copepoda</taxon>
        <taxon>Harpacticoida</taxon>
        <taxon>Harpacticidae</taxon>
        <taxon>Tigriopus</taxon>
    </lineage>
</organism>
<keyword evidence="11" id="KW-0482">Metalloprotease</keyword>
<comment type="caution">
    <text evidence="18">The sequence shown here is derived from an EMBL/GenBank/DDBJ whole genome shotgun (WGS) entry which is preliminary data.</text>
</comment>
<evidence type="ECO:0000256" key="8">
    <source>
        <dbReference type="ARBA" id="ARBA00022729"/>
    </source>
</evidence>
<evidence type="ECO:0000256" key="7">
    <source>
        <dbReference type="ARBA" id="ARBA00022723"/>
    </source>
</evidence>
<comment type="function">
    <text evidence="13">Involved in the digestion of the blood meal.</text>
</comment>
<evidence type="ECO:0000259" key="17">
    <source>
        <dbReference type="PROSITE" id="PS52035"/>
    </source>
</evidence>
<comment type="subcellular location">
    <subcellularLocation>
        <location evidence="2">Secreted</location>
    </subcellularLocation>
</comment>
<feature type="signal peptide" evidence="16">
    <location>
        <begin position="1"/>
        <end position="16"/>
    </location>
</feature>
<dbReference type="Pfam" id="PF00246">
    <property type="entry name" value="Peptidase_M14"/>
    <property type="match status" value="2"/>
</dbReference>
<dbReference type="GO" id="GO:0005615">
    <property type="term" value="C:extracellular space"/>
    <property type="evidence" value="ECO:0007669"/>
    <property type="project" value="TreeGrafter"/>
</dbReference>
<name>A0A553PDE8_TIGCA</name>
<evidence type="ECO:0000256" key="12">
    <source>
        <dbReference type="ARBA" id="ARBA00023157"/>
    </source>
</evidence>
<sequence>MKSVLFFLGLVGLALATTTLPKTYENYKVFRIPVENREHAEFLKKFEETPFVDFWTELRLGGNVDVMVGPGTQFTFEEMLTREGMSFSEMIPNLAPMLRAEKLAQDEHKRNKKVNANYNMDWVSYHDLFDFYEYFDYLEAHYEDISVETIGQSFEGRDLRVLKICRGGCGNKPAMFVDGGIHAREWIGPAVVTYMLNELTENLSAENNDLVEDLDWYFLPSVNPDGYYYTQASDRLWRKTRSDYGELCRGTDGNRNFGYQFATGGASNSPCSDTYHGPSAFSEVETQAVKGFVDANKDSIKFYNNIHSYGQLILTPWGYSEELVPDYDDIKSLADTCNDALYAVHQKSYEVGCIPCVLYTASGNSIDYMYGDAGNKSYNLLGHAIKQNSRSHLTMGVTMKALLLIGACLVSLVVGEEEKAYHGFQVLRVTVDNTEHLRIVRSLEQTNQYDFWSEARIGFTDIMAAPTKVIHLQHELEHFGLEYSVMVEDVQHLIQTEQIYSEAHLEAKKNFRLAYDMDWEDYHSLATIYEYLDYLEENFDDVSTEVIGQSYEKRDTRIISICRGGCGNKPAMWIDGGIHAREWISPATVTYLIKQLTEDMTAENEDLLENLDWYILPVANPDGYEFTRASDRLWRKTRSEYSGNLCKGTDPNRNFGFHWNEGGSSDSSCSEAYHGPEAFSEIETANIRDFLLAHKDNVKFYNNVHSYGQMVLLPYGFAENSKPDVYDDLLSLGNQMADTIASVHGTQFDVDLIPNLVGVASGGTVDWTLGVAGIKYSYGTELRDTGSYGFLLPASQIIATGEENWAMWQFVGRSIVSEFGKKH</sequence>
<evidence type="ECO:0000256" key="10">
    <source>
        <dbReference type="ARBA" id="ARBA00022833"/>
    </source>
</evidence>
<dbReference type="FunFam" id="3.40.630.10:FF:000001">
    <property type="entry name" value="Carboxypeptidase B"/>
    <property type="match status" value="1"/>
</dbReference>
<comment type="caution">
    <text evidence="15">Lacks conserved residue(s) required for the propagation of feature annotation.</text>
</comment>
<dbReference type="Pfam" id="PF02244">
    <property type="entry name" value="Propep_M14"/>
    <property type="match status" value="2"/>
</dbReference>
<dbReference type="GO" id="GO:0006508">
    <property type="term" value="P:proteolysis"/>
    <property type="evidence" value="ECO:0007669"/>
    <property type="project" value="UniProtKB-KW"/>
</dbReference>
<dbReference type="SUPFAM" id="SSF53187">
    <property type="entry name" value="Zn-dependent exopeptidases"/>
    <property type="match status" value="2"/>
</dbReference>
<dbReference type="SMART" id="SM00631">
    <property type="entry name" value="Zn_pept"/>
    <property type="match status" value="2"/>
</dbReference>
<dbReference type="PRINTS" id="PR00765">
    <property type="entry name" value="CRBOXYPTASEA"/>
</dbReference>
<feature type="domain" description="Peptidase M14" evidence="17">
    <location>
        <begin position="521"/>
        <end position="815"/>
    </location>
</feature>
<dbReference type="SUPFAM" id="SSF54897">
    <property type="entry name" value="Protease propeptides/inhibitors"/>
    <property type="match status" value="2"/>
</dbReference>
<evidence type="ECO:0000256" key="11">
    <source>
        <dbReference type="ARBA" id="ARBA00023049"/>
    </source>
</evidence>
<dbReference type="Gene3D" id="3.40.630.10">
    <property type="entry name" value="Zn peptidases"/>
    <property type="match status" value="2"/>
</dbReference>
<dbReference type="PROSITE" id="PS52035">
    <property type="entry name" value="PEPTIDASE_M14"/>
    <property type="match status" value="2"/>
</dbReference>
<keyword evidence="4" id="KW-0964">Secreted</keyword>
<proteinExistence type="inferred from homology"/>
<evidence type="ECO:0000313" key="18">
    <source>
        <dbReference type="EMBL" id="TRY75713.1"/>
    </source>
</evidence>
<dbReference type="CDD" id="cd03860">
    <property type="entry name" value="M14_CP_A-B_like"/>
    <property type="match status" value="2"/>
</dbReference>
<evidence type="ECO:0000256" key="14">
    <source>
        <dbReference type="ARBA" id="ARBA00069039"/>
    </source>
</evidence>
<evidence type="ECO:0000256" key="3">
    <source>
        <dbReference type="ARBA" id="ARBA00005988"/>
    </source>
</evidence>
<dbReference type="GO" id="GO:0004181">
    <property type="term" value="F:metallocarboxypeptidase activity"/>
    <property type="evidence" value="ECO:0007669"/>
    <property type="project" value="InterPro"/>
</dbReference>
<keyword evidence="7" id="KW-0479">Metal-binding</keyword>
<dbReference type="InterPro" id="IPR003146">
    <property type="entry name" value="M14A_act_pep"/>
</dbReference>
<evidence type="ECO:0000256" key="9">
    <source>
        <dbReference type="ARBA" id="ARBA00022801"/>
    </source>
</evidence>
<dbReference type="InterPro" id="IPR057246">
    <property type="entry name" value="CARBOXYPEPT_ZN_1"/>
</dbReference>
<protein>
    <recommendedName>
        <fullName evidence="14">Zinc carboxypeptidase A 1</fullName>
    </recommendedName>
</protein>
<keyword evidence="10" id="KW-0862">Zinc</keyword>